<evidence type="ECO:0000256" key="4">
    <source>
        <dbReference type="ARBA" id="ARBA00022801"/>
    </source>
</evidence>
<dbReference type="InterPro" id="IPR024079">
    <property type="entry name" value="MetalloPept_cat_dom_sf"/>
</dbReference>
<dbReference type="OMA" id="HECYLST"/>
<gene>
    <name evidence="9" type="ORF">AMTR_s00046p00221970</name>
</gene>
<dbReference type="AlphaFoldDB" id="U5D6L5"/>
<evidence type="ECO:0000256" key="1">
    <source>
        <dbReference type="ARBA" id="ARBA00006040"/>
    </source>
</evidence>
<protein>
    <recommendedName>
        <fullName evidence="8">Peptidase M3A/M3B catalytic domain-containing protein</fullName>
    </recommendedName>
</protein>
<reference evidence="10" key="1">
    <citation type="journal article" date="2013" name="Science">
        <title>The Amborella genome and the evolution of flowering plants.</title>
        <authorList>
            <consortium name="Amborella Genome Project"/>
        </authorList>
    </citation>
    <scope>NUCLEOTIDE SEQUENCE [LARGE SCALE GENOMIC DNA]</scope>
</reference>
<dbReference type="GO" id="GO:0006508">
    <property type="term" value="P:proteolysis"/>
    <property type="evidence" value="ECO:0000318"/>
    <property type="project" value="GO_Central"/>
</dbReference>
<dbReference type="PANTHER" id="PTHR11804:SF83">
    <property type="entry name" value="LD37516P"/>
    <property type="match status" value="1"/>
</dbReference>
<keyword evidence="3 7" id="KW-0479">Metal-binding</keyword>
<dbReference type="eggNOG" id="KOG2089">
    <property type="taxonomic scope" value="Eukaryota"/>
</dbReference>
<keyword evidence="2 7" id="KW-0645">Protease</keyword>
<dbReference type="Proteomes" id="UP000017836">
    <property type="component" value="Unassembled WGS sequence"/>
</dbReference>
<dbReference type="Gene3D" id="1.10.1370.10">
    <property type="entry name" value="Neurolysin, domain 3"/>
    <property type="match status" value="2"/>
</dbReference>
<dbReference type="InterPro" id="IPR045090">
    <property type="entry name" value="Pept_M3A_M3B"/>
</dbReference>
<evidence type="ECO:0000256" key="6">
    <source>
        <dbReference type="ARBA" id="ARBA00023049"/>
    </source>
</evidence>
<keyword evidence="10" id="KW-1185">Reference proteome</keyword>
<keyword evidence="4 7" id="KW-0378">Hydrolase</keyword>
<comment type="similarity">
    <text evidence="1 7">Belongs to the peptidase M3 family.</text>
</comment>
<evidence type="ECO:0000256" key="7">
    <source>
        <dbReference type="RuleBase" id="RU003435"/>
    </source>
</evidence>
<evidence type="ECO:0000313" key="9">
    <source>
        <dbReference type="EMBL" id="ERN18079.1"/>
    </source>
</evidence>
<dbReference type="Gramene" id="ERN18079">
    <property type="protein sequence ID" value="ERN18079"/>
    <property type="gene ID" value="AMTR_s00046p00221970"/>
</dbReference>
<dbReference type="PANTHER" id="PTHR11804">
    <property type="entry name" value="PROTEASE M3 THIMET OLIGOPEPTIDASE-RELATED"/>
    <property type="match status" value="1"/>
</dbReference>
<dbReference type="EMBL" id="KI392290">
    <property type="protein sequence ID" value="ERN18079.1"/>
    <property type="molecule type" value="Genomic_DNA"/>
</dbReference>
<evidence type="ECO:0000259" key="8">
    <source>
        <dbReference type="Pfam" id="PF01432"/>
    </source>
</evidence>
<feature type="domain" description="Peptidase M3A/M3B catalytic" evidence="8">
    <location>
        <begin position="27"/>
        <end position="137"/>
    </location>
</feature>
<accession>U5D6L5</accession>
<keyword evidence="5 7" id="KW-0862">Zinc</keyword>
<evidence type="ECO:0000313" key="10">
    <source>
        <dbReference type="Proteomes" id="UP000017836"/>
    </source>
</evidence>
<evidence type="ECO:0000256" key="2">
    <source>
        <dbReference type="ARBA" id="ARBA00022670"/>
    </source>
</evidence>
<dbReference type="SUPFAM" id="SSF55486">
    <property type="entry name" value="Metalloproteases ('zincins'), catalytic domain"/>
    <property type="match status" value="1"/>
</dbReference>
<dbReference type="GO" id="GO:0046872">
    <property type="term" value="F:metal ion binding"/>
    <property type="evidence" value="ECO:0007669"/>
    <property type="project" value="UniProtKB-UniRule"/>
</dbReference>
<dbReference type="InterPro" id="IPR001567">
    <property type="entry name" value="Pept_M3A_M3B_dom"/>
</dbReference>
<feature type="domain" description="Peptidase M3A/M3B catalytic" evidence="8">
    <location>
        <begin position="154"/>
        <end position="262"/>
    </location>
</feature>
<dbReference type="GO" id="GO:0006518">
    <property type="term" value="P:peptide metabolic process"/>
    <property type="evidence" value="ECO:0000318"/>
    <property type="project" value="GO_Central"/>
</dbReference>
<proteinExistence type="inferred from homology"/>
<name>U5D6L5_AMBTC</name>
<organism evidence="9 10">
    <name type="scientific">Amborella trichopoda</name>
    <dbReference type="NCBI Taxonomy" id="13333"/>
    <lineage>
        <taxon>Eukaryota</taxon>
        <taxon>Viridiplantae</taxon>
        <taxon>Streptophyta</taxon>
        <taxon>Embryophyta</taxon>
        <taxon>Tracheophyta</taxon>
        <taxon>Spermatophyta</taxon>
        <taxon>Magnoliopsida</taxon>
        <taxon>Amborellales</taxon>
        <taxon>Amborellaceae</taxon>
        <taxon>Amborella</taxon>
    </lineage>
</organism>
<dbReference type="InterPro" id="IPR024077">
    <property type="entry name" value="Neurolysin/TOP_dom2"/>
</dbReference>
<evidence type="ECO:0000256" key="5">
    <source>
        <dbReference type="ARBA" id="ARBA00022833"/>
    </source>
</evidence>
<dbReference type="GO" id="GO:0004222">
    <property type="term" value="F:metalloendopeptidase activity"/>
    <property type="evidence" value="ECO:0000318"/>
    <property type="project" value="GO_Central"/>
</dbReference>
<dbReference type="Gene3D" id="3.40.390.10">
    <property type="entry name" value="Collagenase (Catalytic Domain)"/>
    <property type="match status" value="1"/>
</dbReference>
<dbReference type="MEROPS" id="M03.A01"/>
<dbReference type="Pfam" id="PF01432">
    <property type="entry name" value="Peptidase_M3"/>
    <property type="match status" value="2"/>
</dbReference>
<comment type="cofactor">
    <cofactor evidence="7">
        <name>Zn(2+)</name>
        <dbReference type="ChEBI" id="CHEBI:29105"/>
    </cofactor>
    <text evidence="7">Binds 1 zinc ion.</text>
</comment>
<dbReference type="HOGENOM" id="CLU_001805_3_0_1"/>
<sequence length="308" mass="34977">MNESKDSVWLFGQLAGHSSFYPPLNLQEELRPFFSLTRVMEGLFNLSKMLFDIEIESADGVAPIRYPYLFGSPIAYFYFDPYSRPSNKSGGAWMDVVVSRSRAMSRSSNLARLPIAHMVCNQTPPVGGPSLLTFREFCFLILLQMLSCTYGLTLRLVFHEFGHALQHMLTKEDEGLVSGNRGIEWDAVELPSQFMENWCYHRNTLMSIAKHYKTGESLPEVVYSKLLAARTFRKGTERLRQIRFAIVDLELHTKYLPGGSESIFDVDNADHYDAGYYSYQWAEVMSADAFSAFEEVGLGNSEVKPCTT</sequence>
<keyword evidence="6 7" id="KW-0482">Metalloprotease</keyword>
<evidence type="ECO:0000256" key="3">
    <source>
        <dbReference type="ARBA" id="ARBA00022723"/>
    </source>
</evidence>